<protein>
    <recommendedName>
        <fullName evidence="3">BHLH domain-containing protein</fullName>
    </recommendedName>
</protein>
<sequence length="183" mass="19931">MVMTLPLTIPGAPSAGNCPTSMNHSQTHVSPSSSVQPLALRLSRVLPPLRVRHKRKPSRRASTTERRATYNAVDCARRKTLNGLFSGLVEEDGADGDYADNDYGDDDVAGPAPDVDPFAHNVSQCAYLQAQTSLPHPATFGLHAPIIVQSPSAVSFENSITRYDWHPHAANQMHAQFMGQYIQ</sequence>
<evidence type="ECO:0000313" key="1">
    <source>
        <dbReference type="EMBL" id="TBU58561.1"/>
    </source>
</evidence>
<keyword evidence="2" id="KW-1185">Reference proteome</keyword>
<accession>A0A4Q9PVH4</accession>
<evidence type="ECO:0008006" key="3">
    <source>
        <dbReference type="Google" id="ProtNLM"/>
    </source>
</evidence>
<dbReference type="EMBL" id="ML145123">
    <property type="protein sequence ID" value="TBU58561.1"/>
    <property type="molecule type" value="Genomic_DNA"/>
</dbReference>
<gene>
    <name evidence="1" type="ORF">BD310DRAFT_977267</name>
</gene>
<evidence type="ECO:0000313" key="2">
    <source>
        <dbReference type="Proteomes" id="UP000292082"/>
    </source>
</evidence>
<dbReference type="STRING" id="114155.A0A4Q9PVH4"/>
<dbReference type="Proteomes" id="UP000292082">
    <property type="component" value="Unassembled WGS sequence"/>
</dbReference>
<organism evidence="1 2">
    <name type="scientific">Dichomitus squalens</name>
    <dbReference type="NCBI Taxonomy" id="114155"/>
    <lineage>
        <taxon>Eukaryota</taxon>
        <taxon>Fungi</taxon>
        <taxon>Dikarya</taxon>
        <taxon>Basidiomycota</taxon>
        <taxon>Agaricomycotina</taxon>
        <taxon>Agaricomycetes</taxon>
        <taxon>Polyporales</taxon>
        <taxon>Polyporaceae</taxon>
        <taxon>Dichomitus</taxon>
    </lineage>
</organism>
<proteinExistence type="predicted"/>
<name>A0A4Q9PVH4_9APHY</name>
<dbReference type="AlphaFoldDB" id="A0A4Q9PVH4"/>
<reference evidence="1 2" key="1">
    <citation type="submission" date="2019-01" db="EMBL/GenBank/DDBJ databases">
        <title>Draft genome sequences of three monokaryotic isolates of the white-rot basidiomycete fungus Dichomitus squalens.</title>
        <authorList>
            <consortium name="DOE Joint Genome Institute"/>
            <person name="Lopez S.C."/>
            <person name="Andreopoulos B."/>
            <person name="Pangilinan J."/>
            <person name="Lipzen A."/>
            <person name="Riley R."/>
            <person name="Ahrendt S."/>
            <person name="Ng V."/>
            <person name="Barry K."/>
            <person name="Daum C."/>
            <person name="Grigoriev I.V."/>
            <person name="Hilden K.S."/>
            <person name="Makela M.R."/>
            <person name="de Vries R.P."/>
        </authorList>
    </citation>
    <scope>NUCLEOTIDE SEQUENCE [LARGE SCALE GENOMIC DNA]</scope>
    <source>
        <strain evidence="1 2">CBS 464.89</strain>
    </source>
</reference>